<dbReference type="EMBL" id="JH993147">
    <property type="protein sequence ID" value="EKX33296.1"/>
    <property type="molecule type" value="Genomic_DNA"/>
</dbReference>
<dbReference type="AlphaFoldDB" id="L1IAN2"/>
<dbReference type="OrthoDB" id="72053at2759"/>
<dbReference type="GO" id="GO:0006457">
    <property type="term" value="P:protein folding"/>
    <property type="evidence" value="ECO:0007669"/>
    <property type="project" value="TreeGrafter"/>
</dbReference>
<dbReference type="InterPro" id="IPR017937">
    <property type="entry name" value="Thioredoxin_CS"/>
</dbReference>
<dbReference type="EnsemblProtists" id="EKX33296">
    <property type="protein sequence ID" value="EKX33296"/>
    <property type="gene ID" value="GUITHDRAFT_90791"/>
</dbReference>
<organism evidence="7">
    <name type="scientific">Guillardia theta (strain CCMP2712)</name>
    <name type="common">Cryptophyte</name>
    <dbReference type="NCBI Taxonomy" id="905079"/>
    <lineage>
        <taxon>Eukaryota</taxon>
        <taxon>Cryptophyceae</taxon>
        <taxon>Pyrenomonadales</taxon>
        <taxon>Geminigeraceae</taxon>
        <taxon>Guillardia</taxon>
    </lineage>
</organism>
<dbReference type="PANTHER" id="PTHR45672">
    <property type="entry name" value="PROTEIN DISULFIDE-ISOMERASE C17H9.14C-RELATED"/>
    <property type="match status" value="1"/>
</dbReference>
<name>L1IAN2_GUITC</name>
<evidence type="ECO:0000313" key="9">
    <source>
        <dbReference type="Proteomes" id="UP000011087"/>
    </source>
</evidence>
<gene>
    <name evidence="7" type="ORF">GUITHDRAFT_90791</name>
</gene>
<dbReference type="KEGG" id="gtt:GUITHDRAFT_90791"/>
<dbReference type="GeneID" id="17290028"/>
<dbReference type="SUPFAM" id="SSF52833">
    <property type="entry name" value="Thioredoxin-like"/>
    <property type="match status" value="1"/>
</dbReference>
<reference evidence="7 9" key="1">
    <citation type="journal article" date="2012" name="Nature">
        <title>Algal genomes reveal evolutionary mosaicism and the fate of nucleomorphs.</title>
        <authorList>
            <consortium name="DOE Joint Genome Institute"/>
            <person name="Curtis B.A."/>
            <person name="Tanifuji G."/>
            <person name="Burki F."/>
            <person name="Gruber A."/>
            <person name="Irimia M."/>
            <person name="Maruyama S."/>
            <person name="Arias M.C."/>
            <person name="Ball S.G."/>
            <person name="Gile G.H."/>
            <person name="Hirakawa Y."/>
            <person name="Hopkins J.F."/>
            <person name="Kuo A."/>
            <person name="Rensing S.A."/>
            <person name="Schmutz J."/>
            <person name="Symeonidi A."/>
            <person name="Elias M."/>
            <person name="Eveleigh R.J."/>
            <person name="Herman E.K."/>
            <person name="Klute M.J."/>
            <person name="Nakayama T."/>
            <person name="Obornik M."/>
            <person name="Reyes-Prieto A."/>
            <person name="Armbrust E.V."/>
            <person name="Aves S.J."/>
            <person name="Beiko R.G."/>
            <person name="Coutinho P."/>
            <person name="Dacks J.B."/>
            <person name="Durnford D.G."/>
            <person name="Fast N.M."/>
            <person name="Green B.R."/>
            <person name="Grisdale C.J."/>
            <person name="Hempel F."/>
            <person name="Henrissat B."/>
            <person name="Hoppner M.P."/>
            <person name="Ishida K."/>
            <person name="Kim E."/>
            <person name="Koreny L."/>
            <person name="Kroth P.G."/>
            <person name="Liu Y."/>
            <person name="Malik S.B."/>
            <person name="Maier U.G."/>
            <person name="McRose D."/>
            <person name="Mock T."/>
            <person name="Neilson J.A."/>
            <person name="Onodera N.T."/>
            <person name="Poole A.M."/>
            <person name="Pritham E.J."/>
            <person name="Richards T.A."/>
            <person name="Rocap G."/>
            <person name="Roy S.W."/>
            <person name="Sarai C."/>
            <person name="Schaack S."/>
            <person name="Shirato S."/>
            <person name="Slamovits C.H."/>
            <person name="Spencer D.F."/>
            <person name="Suzuki S."/>
            <person name="Worden A.Z."/>
            <person name="Zauner S."/>
            <person name="Barry K."/>
            <person name="Bell C."/>
            <person name="Bharti A.K."/>
            <person name="Crow J.A."/>
            <person name="Grimwood J."/>
            <person name="Kramer R."/>
            <person name="Lindquist E."/>
            <person name="Lucas S."/>
            <person name="Salamov A."/>
            <person name="McFadden G.I."/>
            <person name="Lane C.E."/>
            <person name="Keeling P.J."/>
            <person name="Gray M.W."/>
            <person name="Grigoriev I.V."/>
            <person name="Archibald J.M."/>
        </authorList>
    </citation>
    <scope>NUCLEOTIDE SEQUENCE</scope>
    <source>
        <strain evidence="7 9">CCMP2712</strain>
    </source>
</reference>
<dbReference type="PaxDb" id="55529-EKX33296"/>
<dbReference type="InterPro" id="IPR005788">
    <property type="entry name" value="PDI_thioredoxin-like_dom"/>
</dbReference>
<evidence type="ECO:0000256" key="2">
    <source>
        <dbReference type="ARBA" id="ARBA00022729"/>
    </source>
</evidence>
<dbReference type="STRING" id="905079.L1IAN2"/>
<accession>L1IAN2</accession>
<evidence type="ECO:0000259" key="6">
    <source>
        <dbReference type="PROSITE" id="PS51352"/>
    </source>
</evidence>
<reference evidence="8" key="3">
    <citation type="submission" date="2016-03" db="UniProtKB">
        <authorList>
            <consortium name="EnsemblProtists"/>
        </authorList>
    </citation>
    <scope>IDENTIFICATION</scope>
</reference>
<keyword evidence="3" id="KW-0677">Repeat</keyword>
<feature type="signal peptide" evidence="5">
    <location>
        <begin position="1"/>
        <end position="19"/>
    </location>
</feature>
<dbReference type="eggNOG" id="KOG0191">
    <property type="taxonomic scope" value="Eukaryota"/>
</dbReference>
<evidence type="ECO:0000256" key="3">
    <source>
        <dbReference type="ARBA" id="ARBA00022737"/>
    </source>
</evidence>
<evidence type="ECO:0000256" key="1">
    <source>
        <dbReference type="ARBA" id="ARBA00006347"/>
    </source>
</evidence>
<dbReference type="InterPro" id="IPR013766">
    <property type="entry name" value="Thioredoxin_domain"/>
</dbReference>
<dbReference type="GO" id="GO:0005783">
    <property type="term" value="C:endoplasmic reticulum"/>
    <property type="evidence" value="ECO:0007669"/>
    <property type="project" value="TreeGrafter"/>
</dbReference>
<dbReference type="GO" id="GO:0003756">
    <property type="term" value="F:protein disulfide isomerase activity"/>
    <property type="evidence" value="ECO:0007669"/>
    <property type="project" value="InterPro"/>
</dbReference>
<dbReference type="Gene3D" id="3.40.30.10">
    <property type="entry name" value="Glutaredoxin"/>
    <property type="match status" value="1"/>
</dbReference>
<dbReference type="RefSeq" id="XP_005820276.1">
    <property type="nucleotide sequence ID" value="XM_005820219.1"/>
</dbReference>
<dbReference type="NCBIfam" id="TIGR01126">
    <property type="entry name" value="pdi_dom"/>
    <property type="match status" value="1"/>
</dbReference>
<dbReference type="PROSITE" id="PS51352">
    <property type="entry name" value="THIOREDOXIN_2"/>
    <property type="match status" value="1"/>
</dbReference>
<dbReference type="InterPro" id="IPR051063">
    <property type="entry name" value="PDI"/>
</dbReference>
<feature type="domain" description="Thioredoxin" evidence="6">
    <location>
        <begin position="13"/>
        <end position="125"/>
    </location>
</feature>
<sequence length="125" mass="13875">MLRYCLFALVALQLAGVLAAPVQLTEATFDAQVEQQPTFVKFFAPWCGHCKRLEPTWHALADKVDAEIPNVKIATVDCTVESGLCNKNNIRGYPTLILFKTGEQIAYQGGRTEQDLISFVKEKTA</sequence>
<evidence type="ECO:0000313" key="7">
    <source>
        <dbReference type="EMBL" id="EKX33296.1"/>
    </source>
</evidence>
<dbReference type="PROSITE" id="PS00194">
    <property type="entry name" value="THIOREDOXIN_1"/>
    <property type="match status" value="1"/>
</dbReference>
<dbReference type="PRINTS" id="PR00421">
    <property type="entry name" value="THIOREDOXIN"/>
</dbReference>
<protein>
    <recommendedName>
        <fullName evidence="6">Thioredoxin domain-containing protein</fullName>
    </recommendedName>
</protein>
<feature type="chain" id="PRO_5008769780" description="Thioredoxin domain-containing protein" evidence="5">
    <location>
        <begin position="20"/>
        <end position="125"/>
    </location>
</feature>
<keyword evidence="9" id="KW-1185">Reference proteome</keyword>
<dbReference type="PANTHER" id="PTHR45672:SF3">
    <property type="entry name" value="THIOREDOXIN DOMAIN-CONTAINING PROTEIN 5"/>
    <property type="match status" value="1"/>
</dbReference>
<dbReference type="HOGENOM" id="CLU_090389_4_3_1"/>
<dbReference type="Pfam" id="PF00085">
    <property type="entry name" value="Thioredoxin"/>
    <property type="match status" value="1"/>
</dbReference>
<reference evidence="9" key="2">
    <citation type="submission" date="2012-11" db="EMBL/GenBank/DDBJ databases">
        <authorList>
            <person name="Kuo A."/>
            <person name="Curtis B.A."/>
            <person name="Tanifuji G."/>
            <person name="Burki F."/>
            <person name="Gruber A."/>
            <person name="Irimia M."/>
            <person name="Maruyama S."/>
            <person name="Arias M.C."/>
            <person name="Ball S.G."/>
            <person name="Gile G.H."/>
            <person name="Hirakawa Y."/>
            <person name="Hopkins J.F."/>
            <person name="Rensing S.A."/>
            <person name="Schmutz J."/>
            <person name="Symeonidi A."/>
            <person name="Elias M."/>
            <person name="Eveleigh R.J."/>
            <person name="Herman E.K."/>
            <person name="Klute M.J."/>
            <person name="Nakayama T."/>
            <person name="Obornik M."/>
            <person name="Reyes-Prieto A."/>
            <person name="Armbrust E.V."/>
            <person name="Aves S.J."/>
            <person name="Beiko R.G."/>
            <person name="Coutinho P."/>
            <person name="Dacks J.B."/>
            <person name="Durnford D.G."/>
            <person name="Fast N.M."/>
            <person name="Green B.R."/>
            <person name="Grisdale C."/>
            <person name="Hempe F."/>
            <person name="Henrissat B."/>
            <person name="Hoppner M.P."/>
            <person name="Ishida K.-I."/>
            <person name="Kim E."/>
            <person name="Koreny L."/>
            <person name="Kroth P.G."/>
            <person name="Liu Y."/>
            <person name="Malik S.-B."/>
            <person name="Maier U.G."/>
            <person name="McRose D."/>
            <person name="Mock T."/>
            <person name="Neilson J.A."/>
            <person name="Onodera N.T."/>
            <person name="Poole A.M."/>
            <person name="Pritham E.J."/>
            <person name="Richards T.A."/>
            <person name="Rocap G."/>
            <person name="Roy S.W."/>
            <person name="Sarai C."/>
            <person name="Schaack S."/>
            <person name="Shirato S."/>
            <person name="Slamovits C.H."/>
            <person name="Spencer D.F."/>
            <person name="Suzuki S."/>
            <person name="Worden A.Z."/>
            <person name="Zauner S."/>
            <person name="Barry K."/>
            <person name="Bell C."/>
            <person name="Bharti A.K."/>
            <person name="Crow J.A."/>
            <person name="Grimwood J."/>
            <person name="Kramer R."/>
            <person name="Lindquist E."/>
            <person name="Lucas S."/>
            <person name="Salamov A."/>
            <person name="McFadden G.I."/>
            <person name="Lane C.E."/>
            <person name="Keeling P.J."/>
            <person name="Gray M.W."/>
            <person name="Grigoriev I.V."/>
            <person name="Archibald J.M."/>
        </authorList>
    </citation>
    <scope>NUCLEOTIDE SEQUENCE</scope>
    <source>
        <strain evidence="9">CCMP2712</strain>
    </source>
</reference>
<evidence type="ECO:0000256" key="5">
    <source>
        <dbReference type="SAM" id="SignalP"/>
    </source>
</evidence>
<keyword evidence="2 5" id="KW-0732">Signal</keyword>
<evidence type="ECO:0000313" key="8">
    <source>
        <dbReference type="EnsemblProtists" id="EKX33296"/>
    </source>
</evidence>
<proteinExistence type="inferred from homology"/>
<dbReference type="InterPro" id="IPR036249">
    <property type="entry name" value="Thioredoxin-like_sf"/>
</dbReference>
<dbReference type="Proteomes" id="UP000011087">
    <property type="component" value="Unassembled WGS sequence"/>
</dbReference>
<comment type="similarity">
    <text evidence="1 4">Belongs to the protein disulfide isomerase family.</text>
</comment>
<dbReference type="OMA" id="WCRHSRN"/>
<evidence type="ECO:0000256" key="4">
    <source>
        <dbReference type="RuleBase" id="RU004208"/>
    </source>
</evidence>